<evidence type="ECO:0000256" key="2">
    <source>
        <dbReference type="RuleBase" id="RU003749"/>
    </source>
</evidence>
<evidence type="ECO:0000259" key="3">
    <source>
        <dbReference type="PROSITE" id="PS50801"/>
    </source>
</evidence>
<dbReference type="PANTHER" id="PTHR33495">
    <property type="entry name" value="ANTI-SIGMA FACTOR ANTAGONIST TM_1081-RELATED-RELATED"/>
    <property type="match status" value="1"/>
</dbReference>
<comment type="caution">
    <text evidence="4">The sequence shown here is derived from an EMBL/GenBank/DDBJ whole genome shotgun (WGS) entry which is preliminary data.</text>
</comment>
<evidence type="ECO:0000313" key="5">
    <source>
        <dbReference type="Proteomes" id="UP000229740"/>
    </source>
</evidence>
<dbReference type="InterPro" id="IPR002645">
    <property type="entry name" value="STAS_dom"/>
</dbReference>
<dbReference type="PROSITE" id="PS50801">
    <property type="entry name" value="STAS"/>
    <property type="match status" value="1"/>
</dbReference>
<comment type="similarity">
    <text evidence="1 2">Belongs to the anti-sigma-factor antagonist family.</text>
</comment>
<name>A0A2G6E6W6_9BACT</name>
<dbReference type="InterPro" id="IPR036513">
    <property type="entry name" value="STAS_dom_sf"/>
</dbReference>
<accession>A0A2G6E6W6</accession>
<dbReference type="NCBIfam" id="TIGR00377">
    <property type="entry name" value="ant_ant_sig"/>
    <property type="match status" value="1"/>
</dbReference>
<dbReference type="Pfam" id="PF01740">
    <property type="entry name" value="STAS"/>
    <property type="match status" value="1"/>
</dbReference>
<evidence type="ECO:0000313" key="4">
    <source>
        <dbReference type="EMBL" id="PID57511.1"/>
    </source>
</evidence>
<protein>
    <recommendedName>
        <fullName evidence="2">Anti-sigma factor antagonist</fullName>
    </recommendedName>
</protein>
<dbReference type="Gene3D" id="3.30.750.24">
    <property type="entry name" value="STAS domain"/>
    <property type="match status" value="1"/>
</dbReference>
<evidence type="ECO:0000256" key="1">
    <source>
        <dbReference type="ARBA" id="ARBA00009013"/>
    </source>
</evidence>
<dbReference type="GO" id="GO:0043856">
    <property type="term" value="F:anti-sigma factor antagonist activity"/>
    <property type="evidence" value="ECO:0007669"/>
    <property type="project" value="InterPro"/>
</dbReference>
<dbReference type="InterPro" id="IPR003658">
    <property type="entry name" value="Anti-sigma_ant"/>
</dbReference>
<dbReference type="CDD" id="cd07043">
    <property type="entry name" value="STAS_anti-anti-sigma_factors"/>
    <property type="match status" value="1"/>
</dbReference>
<feature type="domain" description="STAS" evidence="3">
    <location>
        <begin position="7"/>
        <end position="116"/>
    </location>
</feature>
<sequence length="117" mass="13201">MQSIDIQVERLENHDDIVMIHIKGALETIAAYTFQEKMETLVASGLYKFIINFEKLDYISSAGIGVFPGIAQTLRQYQGNIVFTHVSPKTVKLFNLIGLTTLFTISETTEEALKEFL</sequence>
<dbReference type="EMBL" id="PDPS01000026">
    <property type="protein sequence ID" value="PID57511.1"/>
    <property type="molecule type" value="Genomic_DNA"/>
</dbReference>
<reference evidence="4 5" key="1">
    <citation type="submission" date="2017-10" db="EMBL/GenBank/DDBJ databases">
        <title>Novel microbial diversity and functional potential in the marine mammal oral microbiome.</title>
        <authorList>
            <person name="Dudek N.K."/>
            <person name="Sun C.L."/>
            <person name="Burstein D."/>
            <person name="Kantor R.S."/>
            <person name="Aliaga Goltsman D.S."/>
            <person name="Bik E.M."/>
            <person name="Thomas B.C."/>
            <person name="Banfield J.F."/>
            <person name="Relman D.A."/>
        </authorList>
    </citation>
    <scope>NUCLEOTIDE SEQUENCE [LARGE SCALE GENOMIC DNA]</scope>
    <source>
        <strain evidence="4">DOLZORAL124_49_17</strain>
    </source>
</reference>
<gene>
    <name evidence="4" type="ORF">CSB45_06695</name>
</gene>
<dbReference type="SUPFAM" id="SSF52091">
    <property type="entry name" value="SpoIIaa-like"/>
    <property type="match status" value="1"/>
</dbReference>
<dbReference type="AlphaFoldDB" id="A0A2G6E6W6"/>
<dbReference type="Proteomes" id="UP000229740">
    <property type="component" value="Unassembled WGS sequence"/>
</dbReference>
<proteinExistence type="inferred from homology"/>
<organism evidence="4 5">
    <name type="scientific">candidate division KSB3 bacterium</name>
    <dbReference type="NCBI Taxonomy" id="2044937"/>
    <lineage>
        <taxon>Bacteria</taxon>
        <taxon>candidate division KSB3</taxon>
    </lineage>
</organism>